<dbReference type="GO" id="GO:0002183">
    <property type="term" value="P:cytoplasmic translational initiation"/>
    <property type="evidence" value="ECO:0007669"/>
    <property type="project" value="TreeGrafter"/>
</dbReference>
<evidence type="ECO:0000256" key="2">
    <source>
        <dbReference type="ARBA" id="ARBA00007878"/>
    </source>
</evidence>
<evidence type="ECO:0000313" key="12">
    <source>
        <dbReference type="Proteomes" id="UP000694388"/>
    </source>
</evidence>
<evidence type="ECO:0000256" key="3">
    <source>
        <dbReference type="ARBA" id="ARBA00022490"/>
    </source>
</evidence>
<evidence type="ECO:0000259" key="10">
    <source>
        <dbReference type="Pfam" id="PF00483"/>
    </source>
</evidence>
<evidence type="ECO:0000256" key="7">
    <source>
        <dbReference type="ARBA" id="ARBA00044229"/>
    </source>
</evidence>
<comment type="function">
    <text evidence="8">Acts as a component of the translation initiation factor 2B (eIF2B) complex, which catalyzes the exchange of GDP for GTP on the eukaryotic initiation factor 2 (eIF2) complex gamma subunit. Its guanine nucleotide exchange factor activity is repressed when bound to eIF2 complex phosphorylated on the alpha subunit, thereby limiting the amount of methionyl-initiator methionine tRNA available to the ribosome and consequently global translation is repressed.</text>
</comment>
<organism evidence="11 12">
    <name type="scientific">Eptatretus burgeri</name>
    <name type="common">Inshore hagfish</name>
    <dbReference type="NCBI Taxonomy" id="7764"/>
    <lineage>
        <taxon>Eukaryota</taxon>
        <taxon>Metazoa</taxon>
        <taxon>Chordata</taxon>
        <taxon>Craniata</taxon>
        <taxon>Vertebrata</taxon>
        <taxon>Cyclostomata</taxon>
        <taxon>Myxini</taxon>
        <taxon>Myxiniformes</taxon>
        <taxon>Myxinidae</taxon>
        <taxon>Eptatretinae</taxon>
        <taxon>Eptatretus</taxon>
    </lineage>
</organism>
<reference evidence="11" key="1">
    <citation type="submission" date="2025-08" db="UniProtKB">
        <authorList>
            <consortium name="Ensembl"/>
        </authorList>
    </citation>
    <scope>IDENTIFICATION</scope>
</reference>
<comment type="similarity">
    <text evidence="2">Belongs to the eIF-2B gamma/epsilon subunits family.</text>
</comment>
<evidence type="ECO:0000256" key="6">
    <source>
        <dbReference type="ARBA" id="ARBA00044196"/>
    </source>
</evidence>
<evidence type="ECO:0000256" key="4">
    <source>
        <dbReference type="ARBA" id="ARBA00022540"/>
    </source>
</evidence>
<comment type="subcellular location">
    <subcellularLocation>
        <location evidence="1">Cytoplasm</location>
        <location evidence="1">Cytosol</location>
    </subcellularLocation>
</comment>
<dbReference type="AlphaFoldDB" id="A0A8C4WYE4"/>
<evidence type="ECO:0000256" key="8">
    <source>
        <dbReference type="ARBA" id="ARBA00045373"/>
    </source>
</evidence>
<feature type="domain" description="Nucleotidyl transferase" evidence="10">
    <location>
        <begin position="5"/>
        <end position="96"/>
    </location>
</feature>
<sequence>MEFQAVLLAGGRGSRLTELTASVPKPLLPVGNRPMIWYPLNLLERAGFEEVIVIATKEVRNQLNTFPALSTKVRLDYQIIPEDSDSSTADSLRLVLVTLNLCWYKFLLQSFTQTVEHLME</sequence>
<evidence type="ECO:0000256" key="9">
    <source>
        <dbReference type="ARBA" id="ARBA00046432"/>
    </source>
</evidence>
<dbReference type="GeneTree" id="ENSGT00510000047486"/>
<dbReference type="GO" id="GO:0005851">
    <property type="term" value="C:eukaryotic translation initiation factor 2B complex"/>
    <property type="evidence" value="ECO:0007669"/>
    <property type="project" value="TreeGrafter"/>
</dbReference>
<dbReference type="GO" id="GO:0003743">
    <property type="term" value="F:translation initiation factor activity"/>
    <property type="evidence" value="ECO:0007669"/>
    <property type="project" value="UniProtKB-KW"/>
</dbReference>
<dbReference type="GO" id="GO:0005829">
    <property type="term" value="C:cytosol"/>
    <property type="evidence" value="ECO:0007669"/>
    <property type="project" value="UniProtKB-SubCell"/>
</dbReference>
<dbReference type="InterPro" id="IPR051960">
    <property type="entry name" value="eIF2B_gamma"/>
</dbReference>
<evidence type="ECO:0000256" key="1">
    <source>
        <dbReference type="ARBA" id="ARBA00004514"/>
    </source>
</evidence>
<comment type="subunit">
    <text evidence="9">Component of the translation initiation factor 2B (eIF2B) complex which is a heterodecamer of two sets of five different subunits: alpha, beta, gamma, delta and epsilon. Subunits alpha, beta and delta comprise a regulatory subcomplex and subunits epsilon and gamma comprise a catalytic subcomplex. Within the complex, the hexameric regulatory complex resides at the center, with the two heterodimeric catalytic subcomplexes bound on opposite sides.</text>
</comment>
<name>A0A8C4WYE4_EPTBU</name>
<dbReference type="Proteomes" id="UP000694388">
    <property type="component" value="Unplaced"/>
</dbReference>
<keyword evidence="5" id="KW-0648">Protein biosynthesis</keyword>
<keyword evidence="12" id="KW-1185">Reference proteome</keyword>
<dbReference type="Pfam" id="PF00483">
    <property type="entry name" value="NTP_transferase"/>
    <property type="match status" value="1"/>
</dbReference>
<dbReference type="Ensembl" id="ENSEBUT00000019985.1">
    <property type="protein sequence ID" value="ENSEBUP00000019410.1"/>
    <property type="gene ID" value="ENSEBUG00000012071.1"/>
</dbReference>
<accession>A0A8C4WYE4</accession>
<dbReference type="GO" id="GO:0005085">
    <property type="term" value="F:guanyl-nucleotide exchange factor activity"/>
    <property type="evidence" value="ECO:0007669"/>
    <property type="project" value="TreeGrafter"/>
</dbReference>
<dbReference type="SUPFAM" id="SSF53448">
    <property type="entry name" value="Nucleotide-diphospho-sugar transferases"/>
    <property type="match status" value="1"/>
</dbReference>
<dbReference type="PANTHER" id="PTHR45989:SF1">
    <property type="entry name" value="TRANSLATION INITIATION FACTOR EIF-2B SUBUNIT GAMMA"/>
    <property type="match status" value="1"/>
</dbReference>
<protein>
    <recommendedName>
        <fullName evidence="6">Translation initiation factor eIF2B subunit gamma</fullName>
    </recommendedName>
    <alternativeName>
        <fullName evidence="7">eIF2B GDP-GTP exchange factor subunit gamma</fullName>
    </alternativeName>
</protein>
<evidence type="ECO:0000256" key="5">
    <source>
        <dbReference type="ARBA" id="ARBA00022917"/>
    </source>
</evidence>
<dbReference type="OMA" id="XISEDIP"/>
<keyword evidence="4" id="KW-0396">Initiation factor</keyword>
<reference evidence="11" key="2">
    <citation type="submission" date="2025-09" db="UniProtKB">
        <authorList>
            <consortium name="Ensembl"/>
        </authorList>
    </citation>
    <scope>IDENTIFICATION</scope>
</reference>
<keyword evidence="3" id="KW-0963">Cytoplasm</keyword>
<dbReference type="InterPro" id="IPR029044">
    <property type="entry name" value="Nucleotide-diphossugar_trans"/>
</dbReference>
<evidence type="ECO:0000313" key="11">
    <source>
        <dbReference type="Ensembl" id="ENSEBUP00000019410.1"/>
    </source>
</evidence>
<proteinExistence type="inferred from homology"/>
<dbReference type="PANTHER" id="PTHR45989">
    <property type="entry name" value="TRANSLATION INITIATION FACTOR EIF-2B SUBUNIT GAMMA"/>
    <property type="match status" value="1"/>
</dbReference>
<dbReference type="InterPro" id="IPR005835">
    <property type="entry name" value="NTP_transferase_dom"/>
</dbReference>
<dbReference type="Gene3D" id="3.90.550.10">
    <property type="entry name" value="Spore Coat Polysaccharide Biosynthesis Protein SpsA, Chain A"/>
    <property type="match status" value="1"/>
</dbReference>